<reference evidence="6 7" key="1">
    <citation type="journal article" date="2007" name="Genome Biol.">
        <title>Interrupted coding sequences in Mycobacterium smegmatis: authentic mutations or sequencing errors?</title>
        <authorList>
            <person name="Deshayes C."/>
            <person name="Perrodou E."/>
            <person name="Gallien S."/>
            <person name="Euphrasie D."/>
            <person name="Schaeffer C."/>
            <person name="Van-Dorsselaer A."/>
            <person name="Poch O."/>
            <person name="Lecompte O."/>
            <person name="Reyrat J.M."/>
        </authorList>
    </citation>
    <scope>NUCLEOTIDE SEQUENCE [LARGE SCALE GENOMIC DNA]</scope>
    <source>
        <strain evidence="7">ATCC 700084 / mc(2)155</strain>
    </source>
</reference>
<dbReference type="SUPFAM" id="SSF52540">
    <property type="entry name" value="P-loop containing nucleoside triphosphate hydrolases"/>
    <property type="match status" value="1"/>
</dbReference>
<evidence type="ECO:0000256" key="1">
    <source>
        <dbReference type="ARBA" id="ARBA00022741"/>
    </source>
</evidence>
<dbReference type="GO" id="GO:0005524">
    <property type="term" value="F:ATP binding"/>
    <property type="evidence" value="ECO:0007669"/>
    <property type="project" value="UniProtKB-KW"/>
</dbReference>
<dbReference type="Gene3D" id="1.10.10.60">
    <property type="entry name" value="Homeodomain-like"/>
    <property type="match status" value="1"/>
</dbReference>
<proteinExistence type="predicted"/>
<dbReference type="Pfam" id="PF02954">
    <property type="entry name" value="HTH_8"/>
    <property type="match status" value="1"/>
</dbReference>
<dbReference type="AlphaFoldDB" id="I7G144"/>
<dbReference type="PANTHER" id="PTHR32071">
    <property type="entry name" value="TRANSCRIPTIONAL REGULATORY PROTEIN"/>
    <property type="match status" value="1"/>
</dbReference>
<keyword evidence="3" id="KW-0805">Transcription regulation</keyword>
<dbReference type="Gene3D" id="1.10.8.60">
    <property type="match status" value="1"/>
</dbReference>
<keyword evidence="4" id="KW-0804">Transcription</keyword>
<feature type="domain" description="Sigma-54 factor interaction" evidence="5">
    <location>
        <begin position="443"/>
        <end position="509"/>
    </location>
</feature>
<dbReference type="PRINTS" id="PR01590">
    <property type="entry name" value="HTHFIS"/>
</dbReference>
<dbReference type="InterPro" id="IPR029016">
    <property type="entry name" value="GAF-like_dom_sf"/>
</dbReference>
<dbReference type="RefSeq" id="WP_014877555.1">
    <property type="nucleotide sequence ID" value="NC_008596.1"/>
</dbReference>
<evidence type="ECO:0000313" key="6">
    <source>
        <dbReference type="EMBL" id="AFP39397.1"/>
    </source>
</evidence>
<dbReference type="InterPro" id="IPR002197">
    <property type="entry name" value="HTH_Fis"/>
</dbReference>
<reference evidence="6 7" key="2">
    <citation type="journal article" date="2009" name="Genome Res.">
        <title>Ortho-proteogenomics: multiple proteomes investigation through orthology and a new MS-based protocol.</title>
        <authorList>
            <person name="Gallien S."/>
            <person name="Perrodou E."/>
            <person name="Carapito C."/>
            <person name="Deshayes C."/>
            <person name="Reyrat J.M."/>
            <person name="Van Dorsselaer A."/>
            <person name="Poch O."/>
            <person name="Schaeffer C."/>
            <person name="Lecompte O."/>
        </authorList>
    </citation>
    <scope>NUCLEOTIDE SEQUENCE [LARGE SCALE GENOMIC DNA]</scope>
    <source>
        <strain evidence="7">ATCC 700084 / mc(2)155</strain>
    </source>
</reference>
<dbReference type="PATRIC" id="fig|246196.56.peg.3010"/>
<dbReference type="KEGG" id="msg:MSMEI_2933"/>
<dbReference type="Gene3D" id="3.40.50.300">
    <property type="entry name" value="P-loop containing nucleotide triphosphate hydrolases"/>
    <property type="match status" value="1"/>
</dbReference>
<dbReference type="Gene3D" id="3.30.450.40">
    <property type="match status" value="1"/>
</dbReference>
<evidence type="ECO:0000256" key="4">
    <source>
        <dbReference type="ARBA" id="ARBA00023163"/>
    </source>
</evidence>
<organism evidence="6 7">
    <name type="scientific">Mycolicibacterium smegmatis (strain ATCC 700084 / mc(2)155)</name>
    <name type="common">Mycobacterium smegmatis</name>
    <dbReference type="NCBI Taxonomy" id="246196"/>
    <lineage>
        <taxon>Bacteria</taxon>
        <taxon>Bacillati</taxon>
        <taxon>Actinomycetota</taxon>
        <taxon>Actinomycetes</taxon>
        <taxon>Mycobacteriales</taxon>
        <taxon>Mycobacteriaceae</taxon>
        <taxon>Mycolicibacterium</taxon>
    </lineage>
</organism>
<dbReference type="InterPro" id="IPR027417">
    <property type="entry name" value="P-loop_NTPase"/>
</dbReference>
<evidence type="ECO:0000256" key="3">
    <source>
        <dbReference type="ARBA" id="ARBA00023015"/>
    </source>
</evidence>
<dbReference type="InterPro" id="IPR009057">
    <property type="entry name" value="Homeodomain-like_sf"/>
</dbReference>
<dbReference type="SUPFAM" id="SSF46689">
    <property type="entry name" value="Homeodomain-like"/>
    <property type="match status" value="1"/>
</dbReference>
<keyword evidence="2" id="KW-0067">ATP-binding</keyword>
<dbReference type="EMBL" id="CP001663">
    <property type="protein sequence ID" value="AFP39397.1"/>
    <property type="molecule type" value="Genomic_DNA"/>
</dbReference>
<keyword evidence="1" id="KW-0547">Nucleotide-binding</keyword>
<evidence type="ECO:0000256" key="2">
    <source>
        <dbReference type="ARBA" id="ARBA00022840"/>
    </source>
</evidence>
<dbReference type="PROSITE" id="PS50045">
    <property type="entry name" value="SIGMA54_INTERACT_4"/>
    <property type="match status" value="1"/>
</dbReference>
<name>I7G144_MYCS2</name>
<protein>
    <submittedName>
        <fullName evidence="6">Transcriptional regulator</fullName>
    </submittedName>
</protein>
<evidence type="ECO:0000313" key="7">
    <source>
        <dbReference type="Proteomes" id="UP000006158"/>
    </source>
</evidence>
<evidence type="ECO:0000259" key="5">
    <source>
        <dbReference type="PROSITE" id="PS50045"/>
    </source>
</evidence>
<dbReference type="GO" id="GO:0006355">
    <property type="term" value="P:regulation of DNA-templated transcription"/>
    <property type="evidence" value="ECO:0007669"/>
    <property type="project" value="InterPro"/>
</dbReference>
<sequence>MTQGVMVSTRRNEARIEDIRAQFLTASEPGRAVPADLLESWVRSKAALGTPANVRDVPQVDEDLLDNHLVEMFQAPMARVAEDLGGSGMGLLLADAEGRILQRWSQDASAMSHLDRLGTVRGAVLAEDTVGTNGVGTVIAAGKSVQIAGAEHFADIYRTAVCTGAPVWHPLSGKLLAVVTVSTMLSERSGLLVPLTNSVAAQLEQHVLDVAQPGARAMLAAFLESSARHAGPVVAFGPDGLTMRSRRAGELTQTDVDTINHLCAGLRRDVQVTAELSVGPTVIDVAALDGGAGVVAALRPAPRSSAAHSIASSSALVGQSKSWRAVAHRVSRHIATREPILVAGELGTGKTSLALGRPFSAGAADTATIVHGAERQIVGDQTWLQRVADAVEAGPVVIRGAEHVDGHVLAAVRTLIDGQRGTTPIVLTMTAALRAEAESAAGRFGVPMVWVPPLRERVSDIGVLWNSFVAQCSPGARLPLADAARQALEAAGWPGNLSDLRGAVDTVLASGKRGTVQVDDLPDTLRSRRTWTLMERTEIEAIRRALQEADGNRSKAAELLGVSRATIHRKMKTYHLSG</sequence>
<dbReference type="GeneID" id="93457787"/>
<dbReference type="GO" id="GO:0043565">
    <property type="term" value="F:sequence-specific DNA binding"/>
    <property type="evidence" value="ECO:0007669"/>
    <property type="project" value="InterPro"/>
</dbReference>
<accession>I7G144</accession>
<dbReference type="InterPro" id="IPR058031">
    <property type="entry name" value="AAA_lid_NorR"/>
</dbReference>
<gene>
    <name evidence="6" type="ordered locus">MSMEI_2933</name>
</gene>
<dbReference type="InterPro" id="IPR002078">
    <property type="entry name" value="Sigma_54_int"/>
</dbReference>
<dbReference type="Pfam" id="PF25601">
    <property type="entry name" value="AAA_lid_14"/>
    <property type="match status" value="1"/>
</dbReference>
<dbReference type="Proteomes" id="UP000006158">
    <property type="component" value="Chromosome"/>
</dbReference>